<dbReference type="GO" id="GO:0006289">
    <property type="term" value="P:nucleotide-excision repair"/>
    <property type="evidence" value="ECO:0007669"/>
    <property type="project" value="InterPro"/>
</dbReference>
<keyword evidence="7" id="KW-0228">DNA excision</keyword>
<keyword evidence="3" id="KW-0479">Metal-binding</keyword>
<dbReference type="InterPro" id="IPR027417">
    <property type="entry name" value="P-loop_NTPase"/>
</dbReference>
<dbReference type="InterPro" id="IPR017871">
    <property type="entry name" value="ABC_transporter-like_CS"/>
</dbReference>
<dbReference type="PANTHER" id="PTHR43152:SF3">
    <property type="entry name" value="UVRABC SYSTEM PROTEIN A"/>
    <property type="match status" value="1"/>
</dbReference>
<dbReference type="InterPro" id="IPR041102">
    <property type="entry name" value="UvrA_inter"/>
</dbReference>
<sequence>MEKNQHISLHKVSTNNLKQIDVTIPLNQLTVVTGVSGSGKSSLVFDTLYAEAYRRFVDSLSSYARQYLKTLPKPDLQSVSNLPPAVAVKQGRSPANQRSTVGTLTELTHLIQTLFMHLGKIQCYKCGRPVQKDHARSIVDNLLQDISTDTQLAIMAPLKGWSGLKGSALKKQLQEQGFVRVSLDSEIFSLEDIDLKKIHSSNVIIDRLKCKPDEKTRLTEAVELALKVGRGLCLVGLPKEELRFSNALECTHCRINYLPASMVLFSFNHPLGACDSCHGYGRIANLDWDKVIPDKNSSIAQDGIAPLNFGSHAEYYSEIKKSAKKLRIDLKKAFHQYTEREWQWLREGSGADFGGMKAYFEWLNSKKYKAHYRIHAAKYNKYEICPSCNGRRYCRDALVYKIEGKNISDVHEMAIKDFKTWLSVFNNAQEASKSSPEPIAGLSEALEEIESRIRYLVKVGLSYLNLNRVSGTLSGGELQRIHMASCIGSSLTDTMYCLDEPTAGLHARDSQNLLDVICELRDQGNTVVIVEHDKQIMNGSDFLIEIGPGSGHLGGHISYEGKAKSRSSAMPYPERPARKFGSYLKLEGAKTHNLKNIGVEFPMGGLSVVCGVSGSGKTSLIQHTLFPMLESALGNRPMETIPAKSIGPKSVLDKIAQVLFIDQKTLARSSRSNIATYLGIFEAIRKLFSSQERAKELKLGPGSFSFNVPGGRCETCKGLGTVIEDLSFLGEVQVTCPQCEGKRFSSQVLSVTVRGQNLLQILSLTVHQAFELFYDHGEIRDVLKPIIDLGLGYLTLGQSTNSFSGGEAQRLKLLSLLKETHSKSKSMLLIFDEPTTGLSDKDVYNLWKHLDFLTQKGHTVIVIEHHLDMIRHADWLIEIGPDAADLGGQVVYQGSPGGIFSAPLSKTAPFLKS</sequence>
<evidence type="ECO:0000256" key="10">
    <source>
        <dbReference type="ARBA" id="ARBA00022840"/>
    </source>
</evidence>
<evidence type="ECO:0000313" key="18">
    <source>
        <dbReference type="EMBL" id="ADI87846.1"/>
    </source>
</evidence>
<keyword evidence="12" id="KW-0238">DNA-binding</keyword>
<dbReference type="Gene3D" id="3.30.1490.20">
    <property type="entry name" value="ATP-grasp fold, A domain"/>
    <property type="match status" value="1"/>
</dbReference>
<gene>
    <name evidence="18" type="ORF">AKSOIL_0338</name>
</gene>
<evidence type="ECO:0000256" key="13">
    <source>
        <dbReference type="ARBA" id="ARBA00023204"/>
    </source>
</evidence>
<evidence type="ECO:0000256" key="15">
    <source>
        <dbReference type="ARBA" id="ARBA00039316"/>
    </source>
</evidence>
<keyword evidence="11" id="KW-0267">Excision nuclease</keyword>
<evidence type="ECO:0000256" key="9">
    <source>
        <dbReference type="ARBA" id="ARBA00022833"/>
    </source>
</evidence>
<evidence type="ECO:0000256" key="16">
    <source>
        <dbReference type="ARBA" id="ARBA00042156"/>
    </source>
</evidence>
<keyword evidence="4" id="KW-0677">Repeat</keyword>
<dbReference type="GO" id="GO:0005737">
    <property type="term" value="C:cytoplasm"/>
    <property type="evidence" value="ECO:0007669"/>
    <property type="project" value="UniProtKB-SubCell"/>
</dbReference>
<dbReference type="Gene3D" id="1.10.8.280">
    <property type="entry name" value="ABC transporter ATPase domain-like"/>
    <property type="match status" value="1"/>
</dbReference>
<dbReference type="GO" id="GO:0009380">
    <property type="term" value="C:excinuclease repair complex"/>
    <property type="evidence" value="ECO:0007669"/>
    <property type="project" value="InterPro"/>
</dbReference>
<dbReference type="GO" id="GO:0005524">
    <property type="term" value="F:ATP binding"/>
    <property type="evidence" value="ECO:0007669"/>
    <property type="project" value="UniProtKB-KW"/>
</dbReference>
<dbReference type="InterPro" id="IPR041552">
    <property type="entry name" value="UvrA_DNA-bd"/>
</dbReference>
<name>D9MX69_9BACT</name>
<comment type="similarity">
    <text evidence="14">Belongs to the ABC transporter superfamily. UvrA family.</text>
</comment>
<dbReference type="Gene3D" id="1.20.1580.10">
    <property type="entry name" value="ABC transporter ATPase like domain"/>
    <property type="match status" value="2"/>
</dbReference>
<evidence type="ECO:0000256" key="11">
    <source>
        <dbReference type="ARBA" id="ARBA00022881"/>
    </source>
</evidence>
<dbReference type="PROSITE" id="PS00211">
    <property type="entry name" value="ABC_TRANSPORTER_1"/>
    <property type="match status" value="1"/>
</dbReference>
<evidence type="ECO:0000256" key="3">
    <source>
        <dbReference type="ARBA" id="ARBA00022723"/>
    </source>
</evidence>
<dbReference type="PANTHER" id="PTHR43152">
    <property type="entry name" value="UVRABC SYSTEM PROTEIN A"/>
    <property type="match status" value="1"/>
</dbReference>
<dbReference type="NCBIfam" id="TIGR00630">
    <property type="entry name" value="uvra"/>
    <property type="match status" value="1"/>
</dbReference>
<dbReference type="InterPro" id="IPR013815">
    <property type="entry name" value="ATP_grasp_subdomain_1"/>
</dbReference>
<feature type="domain" description="ABC transporter" evidence="17">
    <location>
        <begin position="578"/>
        <end position="912"/>
    </location>
</feature>
<keyword evidence="8" id="KW-0863">Zinc-finger</keyword>
<protein>
    <recommendedName>
        <fullName evidence="15">UvrABC system protein A</fullName>
    </recommendedName>
    <alternativeName>
        <fullName evidence="16">Excinuclease ABC subunit A</fullName>
    </alternativeName>
</protein>
<dbReference type="GO" id="GO:0008270">
    <property type="term" value="F:zinc ion binding"/>
    <property type="evidence" value="ECO:0007669"/>
    <property type="project" value="UniProtKB-KW"/>
</dbReference>
<keyword evidence="2" id="KW-0963">Cytoplasm</keyword>
<dbReference type="InterPro" id="IPR003439">
    <property type="entry name" value="ABC_transporter-like_ATP-bd"/>
</dbReference>
<organism evidence="18">
    <name type="scientific">uncultured bacterium Ak20-3</name>
    <dbReference type="NCBI Taxonomy" id="798570"/>
    <lineage>
        <taxon>Bacteria</taxon>
        <taxon>environmental samples</taxon>
    </lineage>
</organism>
<dbReference type="GO" id="GO:0004518">
    <property type="term" value="F:nuclease activity"/>
    <property type="evidence" value="ECO:0007669"/>
    <property type="project" value="UniProtKB-KW"/>
</dbReference>
<evidence type="ECO:0000256" key="8">
    <source>
        <dbReference type="ARBA" id="ARBA00022771"/>
    </source>
</evidence>
<keyword evidence="13" id="KW-0234">DNA repair</keyword>
<accession>D9MX69</accession>
<keyword evidence="10" id="KW-0067">ATP-binding</keyword>
<keyword evidence="6" id="KW-0227">DNA damage</keyword>
<dbReference type="GO" id="GO:0016887">
    <property type="term" value="F:ATP hydrolysis activity"/>
    <property type="evidence" value="ECO:0007669"/>
    <property type="project" value="InterPro"/>
</dbReference>
<keyword evidence="5" id="KW-0547">Nucleotide-binding</keyword>
<dbReference type="Pfam" id="PF17755">
    <property type="entry name" value="UvrA_DNA-bind"/>
    <property type="match status" value="1"/>
</dbReference>
<dbReference type="Gene3D" id="3.40.50.300">
    <property type="entry name" value="P-loop containing nucleotide triphosphate hydrolases"/>
    <property type="match status" value="2"/>
</dbReference>
<dbReference type="SUPFAM" id="SSF52540">
    <property type="entry name" value="P-loop containing nucleoside triphosphate hydrolases"/>
    <property type="match status" value="2"/>
</dbReference>
<keyword evidence="9" id="KW-0862">Zinc</keyword>
<dbReference type="Pfam" id="PF17760">
    <property type="entry name" value="UvrA_inter"/>
    <property type="match status" value="1"/>
</dbReference>
<dbReference type="GO" id="GO:0003677">
    <property type="term" value="F:DNA binding"/>
    <property type="evidence" value="ECO:0007669"/>
    <property type="project" value="UniProtKB-KW"/>
</dbReference>
<evidence type="ECO:0000256" key="6">
    <source>
        <dbReference type="ARBA" id="ARBA00022763"/>
    </source>
</evidence>
<evidence type="ECO:0000256" key="12">
    <source>
        <dbReference type="ARBA" id="ARBA00023125"/>
    </source>
</evidence>
<dbReference type="PROSITE" id="PS50893">
    <property type="entry name" value="ABC_TRANSPORTER_2"/>
    <property type="match status" value="1"/>
</dbReference>
<evidence type="ECO:0000256" key="2">
    <source>
        <dbReference type="ARBA" id="ARBA00022490"/>
    </source>
</evidence>
<evidence type="ECO:0000256" key="14">
    <source>
        <dbReference type="ARBA" id="ARBA00038000"/>
    </source>
</evidence>
<evidence type="ECO:0000256" key="5">
    <source>
        <dbReference type="ARBA" id="ARBA00022741"/>
    </source>
</evidence>
<proteinExistence type="inferred from homology"/>
<dbReference type="EMBL" id="HM537013">
    <property type="protein sequence ID" value="ADI87846.1"/>
    <property type="molecule type" value="Genomic_DNA"/>
</dbReference>
<comment type="subcellular location">
    <subcellularLocation>
        <location evidence="1">Cytoplasm</location>
    </subcellularLocation>
</comment>
<evidence type="ECO:0000256" key="4">
    <source>
        <dbReference type="ARBA" id="ARBA00022737"/>
    </source>
</evidence>
<dbReference type="InterPro" id="IPR004602">
    <property type="entry name" value="UvrA"/>
</dbReference>
<dbReference type="AlphaFoldDB" id="D9MX69"/>
<evidence type="ECO:0000259" key="17">
    <source>
        <dbReference type="PROSITE" id="PS50893"/>
    </source>
</evidence>
<reference evidence="18" key="1">
    <citation type="journal article" date="2010" name="Appl. Environ. Microbiol.">
        <title>Novel florfenicol and chloramphenicol resistance gene discovered in Alaskan soil by using functional metagenomics.</title>
        <authorList>
            <person name="Lang K.S."/>
            <person name="Anderson J.M."/>
            <person name="Schwarz S."/>
            <person name="Williamson L."/>
            <person name="Handelsman J."/>
            <person name="Singer R.S."/>
        </authorList>
    </citation>
    <scope>NUCLEOTIDE SEQUENCE</scope>
</reference>
<evidence type="ECO:0000256" key="7">
    <source>
        <dbReference type="ARBA" id="ARBA00022769"/>
    </source>
</evidence>
<evidence type="ECO:0000256" key="1">
    <source>
        <dbReference type="ARBA" id="ARBA00004496"/>
    </source>
</evidence>